<evidence type="ECO:0000313" key="2">
    <source>
        <dbReference type="Proteomes" id="UP000070578"/>
    </source>
</evidence>
<reference evidence="1 2" key="2">
    <citation type="submission" date="2016-03" db="EMBL/GenBank/DDBJ databases">
        <title>New uncultured bacterium of the family Gallionellaceae from acid mine drainage: description and reconstruction of genome based on metagenomic analysis of microbial community.</title>
        <authorList>
            <person name="Kadnikov V."/>
            <person name="Ivasenko D."/>
            <person name="Beletsky A."/>
            <person name="Mardanov A."/>
            <person name="Danilova E."/>
            <person name="Pimenov N."/>
            <person name="Karnachuk O."/>
            <person name="Ravin N."/>
        </authorList>
    </citation>
    <scope>NUCLEOTIDE SEQUENCE [LARGE SCALE GENOMIC DNA]</scope>
    <source>
        <strain evidence="1">ShG14-8</strain>
    </source>
</reference>
<gene>
    <name evidence="1" type="ORF">AWT59_1968</name>
</gene>
<evidence type="ECO:0000313" key="1">
    <source>
        <dbReference type="EMBL" id="KXS31922.1"/>
    </source>
</evidence>
<proteinExistence type="predicted"/>
<comment type="caution">
    <text evidence="1">The sequence shown here is derived from an EMBL/GenBank/DDBJ whole genome shotgun (WGS) entry which is preliminary data.</text>
</comment>
<protein>
    <submittedName>
        <fullName evidence="1">Uncharacterized protein</fullName>
    </submittedName>
</protein>
<sequence length="37" mass="4361">MLRALIEQEFAADSLWLFRLLPGHLLEAFQDFIENGR</sequence>
<dbReference type="EMBL" id="LSLI01000050">
    <property type="protein sequence ID" value="KXS31922.1"/>
    <property type="molecule type" value="Genomic_DNA"/>
</dbReference>
<name>A0A139BSG4_9PROT</name>
<accession>A0A139BSG4</accession>
<organism evidence="1 2">
    <name type="scientific">Candidatus Gallionella acididurans</name>
    <dbReference type="NCBI Taxonomy" id="1796491"/>
    <lineage>
        <taxon>Bacteria</taxon>
        <taxon>Pseudomonadati</taxon>
        <taxon>Pseudomonadota</taxon>
        <taxon>Betaproteobacteria</taxon>
        <taxon>Nitrosomonadales</taxon>
        <taxon>Gallionellaceae</taxon>
        <taxon>Gallionella</taxon>
    </lineage>
</organism>
<dbReference type="AlphaFoldDB" id="A0A139BSG4"/>
<dbReference type="Proteomes" id="UP000070578">
    <property type="component" value="Unassembled WGS sequence"/>
</dbReference>
<reference evidence="1 2" key="1">
    <citation type="submission" date="2016-02" db="EMBL/GenBank/DDBJ databases">
        <authorList>
            <person name="Wen L."/>
            <person name="He K."/>
            <person name="Yang H."/>
        </authorList>
    </citation>
    <scope>NUCLEOTIDE SEQUENCE [LARGE SCALE GENOMIC DNA]</scope>
    <source>
        <strain evidence="1">ShG14-8</strain>
    </source>
</reference>